<keyword evidence="4" id="KW-1185">Reference proteome</keyword>
<dbReference type="PANTHER" id="PTHR33492">
    <property type="entry name" value="OSJNBA0043A12.37 PROTEIN-RELATED"/>
    <property type="match status" value="1"/>
</dbReference>
<dbReference type="InterPro" id="IPR001005">
    <property type="entry name" value="SANT/Myb"/>
</dbReference>
<evidence type="ECO:0000313" key="4">
    <source>
        <dbReference type="Proteomes" id="UP000283530"/>
    </source>
</evidence>
<feature type="domain" description="Myb-like" evidence="2">
    <location>
        <begin position="19"/>
        <end position="92"/>
    </location>
</feature>
<name>A0A443P4P4_9MAGN</name>
<dbReference type="AlphaFoldDB" id="A0A443P4P4"/>
<accession>A0A443P4P4</accession>
<evidence type="ECO:0000313" key="3">
    <source>
        <dbReference type="EMBL" id="RWR85732.1"/>
    </source>
</evidence>
<dbReference type="PROSITE" id="PS50090">
    <property type="entry name" value="MYB_LIKE"/>
    <property type="match status" value="1"/>
</dbReference>
<dbReference type="Proteomes" id="UP000283530">
    <property type="component" value="Unassembled WGS sequence"/>
</dbReference>
<protein>
    <submittedName>
        <fullName evidence="3">Protein enabled isoform X2</fullName>
    </submittedName>
</protein>
<feature type="region of interest" description="Disordered" evidence="1">
    <location>
        <begin position="150"/>
        <end position="235"/>
    </location>
</feature>
<sequence>MADQSSALMVVGGAEGESVREYRKGNWTLNETLVLIKAKKMDDERRMKKESGGEGRSTRPAELRWKWVEDYCWRNGCMRSQNQCNDKWDNLMRDYKKVRDHEKKVEAGTQEGSYWKLERHERKDKNLPTNLLPEIYEALVEVVDRRGTQRVRLHGPDPSKGGFDPLEKTISSFPSSLPSLLHHSSHPAPSQPPPQPAQSLPSLDSDGSEFSNSPAKRRRKRGEGSSNTSSAHELSSAISESASILSKALLQCEEKEDRRHKELINVEERKLKIEELKTGISSQAINGLTAAVNKLATSILALASDRNPSAPK</sequence>
<dbReference type="OrthoDB" id="1843873at2759"/>
<gene>
    <name evidence="3" type="ORF">CKAN_01460500</name>
</gene>
<dbReference type="InterPro" id="IPR044822">
    <property type="entry name" value="Myb_DNA-bind_4"/>
</dbReference>
<dbReference type="Pfam" id="PF13837">
    <property type="entry name" value="Myb_DNA-bind_4"/>
    <property type="match status" value="1"/>
</dbReference>
<dbReference type="STRING" id="337451.A0A443P4P4"/>
<comment type="caution">
    <text evidence="3">The sequence shown here is derived from an EMBL/GenBank/DDBJ whole genome shotgun (WGS) entry which is preliminary data.</text>
</comment>
<evidence type="ECO:0000259" key="2">
    <source>
        <dbReference type="PROSITE" id="PS50090"/>
    </source>
</evidence>
<feature type="compositionally biased region" description="Low complexity" evidence="1">
    <location>
        <begin position="171"/>
        <end position="188"/>
    </location>
</feature>
<organism evidence="3 4">
    <name type="scientific">Cinnamomum micranthum f. kanehirae</name>
    <dbReference type="NCBI Taxonomy" id="337451"/>
    <lineage>
        <taxon>Eukaryota</taxon>
        <taxon>Viridiplantae</taxon>
        <taxon>Streptophyta</taxon>
        <taxon>Embryophyta</taxon>
        <taxon>Tracheophyta</taxon>
        <taxon>Spermatophyta</taxon>
        <taxon>Magnoliopsida</taxon>
        <taxon>Magnoliidae</taxon>
        <taxon>Laurales</taxon>
        <taxon>Lauraceae</taxon>
        <taxon>Cinnamomum</taxon>
    </lineage>
</organism>
<reference evidence="3 4" key="1">
    <citation type="journal article" date="2019" name="Nat. Plants">
        <title>Stout camphor tree genome fills gaps in understanding of flowering plant genome evolution.</title>
        <authorList>
            <person name="Chaw S.M."/>
            <person name="Liu Y.C."/>
            <person name="Wu Y.W."/>
            <person name="Wang H.Y."/>
            <person name="Lin C.I."/>
            <person name="Wu C.S."/>
            <person name="Ke H.M."/>
            <person name="Chang L.Y."/>
            <person name="Hsu C.Y."/>
            <person name="Yang H.T."/>
            <person name="Sudianto E."/>
            <person name="Hsu M.H."/>
            <person name="Wu K.P."/>
            <person name="Wang L.N."/>
            <person name="Leebens-Mack J.H."/>
            <person name="Tsai I.J."/>
        </authorList>
    </citation>
    <scope>NUCLEOTIDE SEQUENCE [LARGE SCALE GENOMIC DNA]</scope>
    <source>
        <strain evidence="4">cv. Chaw 1501</strain>
        <tissue evidence="3">Young leaves</tissue>
    </source>
</reference>
<dbReference type="PANTHER" id="PTHR33492:SF12">
    <property type="entry name" value="HOMEODOMAIN-LIKE SUPERFAMILY PROTEIN-RELATED"/>
    <property type="match status" value="1"/>
</dbReference>
<evidence type="ECO:0000256" key="1">
    <source>
        <dbReference type="SAM" id="MobiDB-lite"/>
    </source>
</evidence>
<dbReference type="Gene3D" id="1.10.10.60">
    <property type="entry name" value="Homeodomain-like"/>
    <property type="match status" value="1"/>
</dbReference>
<dbReference type="EMBL" id="QPKB01000005">
    <property type="protein sequence ID" value="RWR85732.1"/>
    <property type="molecule type" value="Genomic_DNA"/>
</dbReference>
<proteinExistence type="predicted"/>